<accession>A0ABV8SWN0</accession>
<dbReference type="SMART" id="SM00448">
    <property type="entry name" value="REC"/>
    <property type="match status" value="1"/>
</dbReference>
<feature type="domain" description="Response regulatory" evidence="5">
    <location>
        <begin position="33"/>
        <end position="148"/>
    </location>
</feature>
<dbReference type="PROSITE" id="PS50110">
    <property type="entry name" value="RESPONSE_REGULATORY"/>
    <property type="match status" value="1"/>
</dbReference>
<evidence type="ECO:0000313" key="7">
    <source>
        <dbReference type="EMBL" id="MFC4311343.1"/>
    </source>
</evidence>
<dbReference type="Gene3D" id="3.40.50.2300">
    <property type="match status" value="1"/>
</dbReference>
<feature type="compositionally biased region" description="Basic and acidic residues" evidence="4">
    <location>
        <begin position="1"/>
        <end position="11"/>
    </location>
</feature>
<evidence type="ECO:0000313" key="8">
    <source>
        <dbReference type="Proteomes" id="UP001595904"/>
    </source>
</evidence>
<reference evidence="8" key="1">
    <citation type="journal article" date="2019" name="Int. J. Syst. Evol. Microbiol.">
        <title>The Global Catalogue of Microorganisms (GCM) 10K type strain sequencing project: providing services to taxonomists for standard genome sequencing and annotation.</title>
        <authorList>
            <consortium name="The Broad Institute Genomics Platform"/>
            <consortium name="The Broad Institute Genome Sequencing Center for Infectious Disease"/>
            <person name="Wu L."/>
            <person name="Ma J."/>
        </authorList>
    </citation>
    <scope>NUCLEOTIDE SEQUENCE [LARGE SCALE GENOMIC DNA]</scope>
    <source>
        <strain evidence="8">CGMCC 1.10759</strain>
    </source>
</reference>
<evidence type="ECO:0000256" key="1">
    <source>
        <dbReference type="ARBA" id="ARBA00012528"/>
    </source>
</evidence>
<dbReference type="PANTHER" id="PTHR45138">
    <property type="entry name" value="REGULATORY COMPONENTS OF SENSORY TRANSDUCTION SYSTEM"/>
    <property type="match status" value="1"/>
</dbReference>
<gene>
    <name evidence="7" type="ORF">ACFPN2_19750</name>
</gene>
<dbReference type="Pfam" id="PF00072">
    <property type="entry name" value="Response_reg"/>
    <property type="match status" value="1"/>
</dbReference>
<comment type="catalytic activity">
    <reaction evidence="2">
        <text>2 GTP = 3',3'-c-di-GMP + 2 diphosphate</text>
        <dbReference type="Rhea" id="RHEA:24898"/>
        <dbReference type="ChEBI" id="CHEBI:33019"/>
        <dbReference type="ChEBI" id="CHEBI:37565"/>
        <dbReference type="ChEBI" id="CHEBI:58805"/>
        <dbReference type="EC" id="2.7.7.65"/>
    </reaction>
</comment>
<proteinExistence type="predicted"/>
<sequence length="333" mass="37399">MEPRNRFDRSIQQDSSPVDDDLPGAGPEPHPASILIVEDEGIVAQDLKEALTRLGYRITGVASEGAQAVSMAAQLRPELVVMDVSLRGEIDGIQAARMMQEHAHVPVIFLTGHRDAETLQRAVMTGPLGYLIKPFQEDELRCAIEVAIHKHRAELQVREREEELRRSAELLQNLSLIDELTQLRNRRGFFELAQQALKVAQREHYAMGVFFMDLNGLKRINDTLGHQAGDQALRDTAEVLRDTFRSSDILARIGGDEFVAMAHVHSTQDLHALAGRLREHLQIFNQTHRRPYPLNISVGMTLVDIPTEEDLESLLARADAAMYEEKRAVSNRA</sequence>
<dbReference type="GO" id="GO:0052621">
    <property type="term" value="F:diguanylate cyclase activity"/>
    <property type="evidence" value="ECO:0007669"/>
    <property type="project" value="UniProtKB-EC"/>
</dbReference>
<dbReference type="NCBIfam" id="TIGR00254">
    <property type="entry name" value="GGDEF"/>
    <property type="match status" value="1"/>
</dbReference>
<dbReference type="InterPro" id="IPR043128">
    <property type="entry name" value="Rev_trsase/Diguanyl_cyclase"/>
</dbReference>
<evidence type="ECO:0000259" key="5">
    <source>
        <dbReference type="PROSITE" id="PS50110"/>
    </source>
</evidence>
<dbReference type="PROSITE" id="PS50887">
    <property type="entry name" value="GGDEF"/>
    <property type="match status" value="1"/>
</dbReference>
<dbReference type="InterPro" id="IPR050469">
    <property type="entry name" value="Diguanylate_Cyclase"/>
</dbReference>
<dbReference type="InterPro" id="IPR029787">
    <property type="entry name" value="Nucleotide_cyclase"/>
</dbReference>
<dbReference type="PANTHER" id="PTHR45138:SF9">
    <property type="entry name" value="DIGUANYLATE CYCLASE DGCM-RELATED"/>
    <property type="match status" value="1"/>
</dbReference>
<dbReference type="InterPro" id="IPR011006">
    <property type="entry name" value="CheY-like_superfamily"/>
</dbReference>
<feature type="domain" description="GGDEF" evidence="6">
    <location>
        <begin position="205"/>
        <end position="333"/>
    </location>
</feature>
<dbReference type="Proteomes" id="UP001595904">
    <property type="component" value="Unassembled WGS sequence"/>
</dbReference>
<organism evidence="7 8">
    <name type="scientific">Steroidobacter flavus</name>
    <dbReference type="NCBI Taxonomy" id="1842136"/>
    <lineage>
        <taxon>Bacteria</taxon>
        <taxon>Pseudomonadati</taxon>
        <taxon>Pseudomonadota</taxon>
        <taxon>Gammaproteobacteria</taxon>
        <taxon>Steroidobacterales</taxon>
        <taxon>Steroidobacteraceae</taxon>
        <taxon>Steroidobacter</taxon>
    </lineage>
</organism>
<dbReference type="Pfam" id="PF00990">
    <property type="entry name" value="GGDEF"/>
    <property type="match status" value="1"/>
</dbReference>
<name>A0ABV8SWN0_9GAMM</name>
<dbReference type="EMBL" id="JBHSDU010000003">
    <property type="protein sequence ID" value="MFC4311343.1"/>
    <property type="molecule type" value="Genomic_DNA"/>
</dbReference>
<dbReference type="CDD" id="cd17534">
    <property type="entry name" value="REC_DC-like"/>
    <property type="match status" value="1"/>
</dbReference>
<dbReference type="InterPro" id="IPR001789">
    <property type="entry name" value="Sig_transdc_resp-reg_receiver"/>
</dbReference>
<feature type="modified residue" description="4-aspartylphosphate" evidence="3">
    <location>
        <position position="83"/>
    </location>
</feature>
<dbReference type="InterPro" id="IPR000160">
    <property type="entry name" value="GGDEF_dom"/>
</dbReference>
<comment type="caution">
    <text evidence="7">The sequence shown here is derived from an EMBL/GenBank/DDBJ whole genome shotgun (WGS) entry which is preliminary data.</text>
</comment>
<keyword evidence="7" id="KW-0548">Nucleotidyltransferase</keyword>
<keyword evidence="3" id="KW-0597">Phosphoprotein</keyword>
<dbReference type="CDD" id="cd01949">
    <property type="entry name" value="GGDEF"/>
    <property type="match status" value="1"/>
</dbReference>
<keyword evidence="8" id="KW-1185">Reference proteome</keyword>
<feature type="region of interest" description="Disordered" evidence="4">
    <location>
        <begin position="1"/>
        <end position="31"/>
    </location>
</feature>
<dbReference type="SUPFAM" id="SSF52172">
    <property type="entry name" value="CheY-like"/>
    <property type="match status" value="1"/>
</dbReference>
<evidence type="ECO:0000256" key="4">
    <source>
        <dbReference type="SAM" id="MobiDB-lite"/>
    </source>
</evidence>
<dbReference type="Gene3D" id="3.30.70.270">
    <property type="match status" value="1"/>
</dbReference>
<dbReference type="EC" id="2.7.7.65" evidence="1"/>
<evidence type="ECO:0000256" key="3">
    <source>
        <dbReference type="PROSITE-ProRule" id="PRU00169"/>
    </source>
</evidence>
<evidence type="ECO:0000259" key="6">
    <source>
        <dbReference type="PROSITE" id="PS50887"/>
    </source>
</evidence>
<evidence type="ECO:0000256" key="2">
    <source>
        <dbReference type="ARBA" id="ARBA00034247"/>
    </source>
</evidence>
<dbReference type="SUPFAM" id="SSF55073">
    <property type="entry name" value="Nucleotide cyclase"/>
    <property type="match status" value="1"/>
</dbReference>
<protein>
    <recommendedName>
        <fullName evidence="1">diguanylate cyclase</fullName>
        <ecNumber evidence="1">2.7.7.65</ecNumber>
    </recommendedName>
</protein>
<dbReference type="SMART" id="SM00267">
    <property type="entry name" value="GGDEF"/>
    <property type="match status" value="1"/>
</dbReference>
<keyword evidence="7" id="KW-0808">Transferase</keyword>
<dbReference type="RefSeq" id="WP_380599600.1">
    <property type="nucleotide sequence ID" value="NZ_JBHSDU010000003.1"/>
</dbReference>